<dbReference type="EMBL" id="PVTD01000001">
    <property type="protein sequence ID" value="PRY25949.1"/>
    <property type="molecule type" value="Genomic_DNA"/>
</dbReference>
<accession>A0A2T0RXN3</accession>
<evidence type="ECO:0000313" key="2">
    <source>
        <dbReference type="EMBL" id="PRY25949.1"/>
    </source>
</evidence>
<keyword evidence="1 2" id="KW-0808">Transferase</keyword>
<dbReference type="PANTHER" id="PTHR32385:SF15">
    <property type="entry name" value="INOSITOL PHOSPHOCERAMIDE MANNOSYLTRANSFERASE 1"/>
    <property type="match status" value="1"/>
</dbReference>
<name>A0A2T0RXN3_9RHOB</name>
<dbReference type="RefSeq" id="WP_106202768.1">
    <property type="nucleotide sequence ID" value="NZ_PVTD01000001.1"/>
</dbReference>
<dbReference type="OrthoDB" id="146908at2"/>
<proteinExistence type="predicted"/>
<dbReference type="InterPro" id="IPR029044">
    <property type="entry name" value="Nucleotide-diphossugar_trans"/>
</dbReference>
<dbReference type="InterPro" id="IPR051706">
    <property type="entry name" value="Glycosyltransferase_domain"/>
</dbReference>
<sequence length="305" mass="34232">MAGSASALVGQPEGRNIFYYWDDPSQVPPRFMANIRIARAMNYDWDVHLLGDDVVETEIAAFDPELLAQYRRIRIPACRSDIARLVLLYRHGGWYLDADIEPRKALDIFGVGKPVLFWRDDADADGFGRVTNMAMYLPKGHSLALDALKVLRGYIREEVNLHSVFRLSGPGLITAVAERNGVAEDDLHSFLKHFRGGFATFRPTSHETSSSWILLQAFGIFDGTKPSYPAFPKKIDADKAEVLIDFAKRWKLEGACRELFRRRPAYLEISELRQFSETLGPGVKGVLKGMKNRGLKTGSGGQNAR</sequence>
<dbReference type="InterPro" id="IPR007577">
    <property type="entry name" value="GlycoTrfase_DXD_sugar-bd_CS"/>
</dbReference>
<gene>
    <name evidence="2" type="ORF">CLV78_10140</name>
</gene>
<evidence type="ECO:0000313" key="3">
    <source>
        <dbReference type="Proteomes" id="UP000239480"/>
    </source>
</evidence>
<reference evidence="2 3" key="1">
    <citation type="submission" date="2018-03" db="EMBL/GenBank/DDBJ databases">
        <title>Genomic Encyclopedia of Archaeal and Bacterial Type Strains, Phase II (KMG-II): from individual species to whole genera.</title>
        <authorList>
            <person name="Goeker M."/>
        </authorList>
    </citation>
    <scope>NUCLEOTIDE SEQUENCE [LARGE SCALE GENOMIC DNA]</scope>
    <source>
        <strain evidence="2 3">DSM 29328</strain>
    </source>
</reference>
<dbReference type="SUPFAM" id="SSF53448">
    <property type="entry name" value="Nucleotide-diphospho-sugar transferases"/>
    <property type="match status" value="1"/>
</dbReference>
<dbReference type="Gene3D" id="3.90.550.20">
    <property type="match status" value="1"/>
</dbReference>
<dbReference type="GO" id="GO:0000030">
    <property type="term" value="F:mannosyltransferase activity"/>
    <property type="evidence" value="ECO:0007669"/>
    <property type="project" value="TreeGrafter"/>
</dbReference>
<keyword evidence="3" id="KW-1185">Reference proteome</keyword>
<comment type="caution">
    <text evidence="2">The sequence shown here is derived from an EMBL/GenBank/DDBJ whole genome shotgun (WGS) entry which is preliminary data.</text>
</comment>
<dbReference type="GO" id="GO:0051999">
    <property type="term" value="P:mannosyl-inositol phosphorylceramide biosynthetic process"/>
    <property type="evidence" value="ECO:0007669"/>
    <property type="project" value="TreeGrafter"/>
</dbReference>
<dbReference type="AlphaFoldDB" id="A0A2T0RXN3"/>
<evidence type="ECO:0000256" key="1">
    <source>
        <dbReference type="ARBA" id="ARBA00022679"/>
    </source>
</evidence>
<dbReference type="GO" id="GO:0016020">
    <property type="term" value="C:membrane"/>
    <property type="evidence" value="ECO:0007669"/>
    <property type="project" value="GOC"/>
</dbReference>
<dbReference type="Pfam" id="PF04488">
    <property type="entry name" value="Gly_transf_sug"/>
    <property type="match status" value="1"/>
</dbReference>
<dbReference type="Proteomes" id="UP000239480">
    <property type="component" value="Unassembled WGS sequence"/>
</dbReference>
<protein>
    <submittedName>
        <fullName evidence="2">Glycosyl transferase-like sugar-binding protein</fullName>
    </submittedName>
</protein>
<organism evidence="2 3">
    <name type="scientific">Aliiruegeria haliotis</name>
    <dbReference type="NCBI Taxonomy" id="1280846"/>
    <lineage>
        <taxon>Bacteria</taxon>
        <taxon>Pseudomonadati</taxon>
        <taxon>Pseudomonadota</taxon>
        <taxon>Alphaproteobacteria</taxon>
        <taxon>Rhodobacterales</taxon>
        <taxon>Roseobacteraceae</taxon>
        <taxon>Aliiruegeria</taxon>
    </lineage>
</organism>
<dbReference type="PANTHER" id="PTHR32385">
    <property type="entry name" value="MANNOSYL PHOSPHORYLINOSITOL CERAMIDE SYNTHASE"/>
    <property type="match status" value="1"/>
</dbReference>